<proteinExistence type="predicted"/>
<dbReference type="RefSeq" id="XP_034242857.1">
    <property type="nucleotide sequence ID" value="XM_034386966.1"/>
</dbReference>
<evidence type="ECO:0000313" key="4">
    <source>
        <dbReference type="RefSeq" id="XP_034242857.1"/>
    </source>
</evidence>
<keyword evidence="2" id="KW-0732">Signal</keyword>
<protein>
    <submittedName>
        <fullName evidence="4">Uncharacterized protein LOC117646178</fullName>
    </submittedName>
</protein>
<sequence length="224" mass="24571">MIIGFPILIHVLDSVVAAIRRSKAACGCCRVLLVRLEEELTTLPPAERRLARLALGMGEEEERAPRRPCKGQKKTAASTSRGGGEVNDLKRARDYGFHVMNRVEGSSNRPLHMCLICGKILTCKVADHYASALHRDQNVDADRALAFHGAVQSRGARGPFHTDSVADLFEERIALLGDQRAGIKDALAILCRNAGVALTDREAASQPLYDLSTVFRRDEDVPFL</sequence>
<dbReference type="GeneID" id="117646178"/>
<feature type="signal peptide" evidence="2">
    <location>
        <begin position="1"/>
        <end position="17"/>
    </location>
</feature>
<evidence type="ECO:0000256" key="1">
    <source>
        <dbReference type="SAM" id="MobiDB-lite"/>
    </source>
</evidence>
<evidence type="ECO:0000256" key="2">
    <source>
        <dbReference type="SAM" id="SignalP"/>
    </source>
</evidence>
<organism evidence="4">
    <name type="scientific">Thrips palmi</name>
    <name type="common">Melon thrips</name>
    <dbReference type="NCBI Taxonomy" id="161013"/>
    <lineage>
        <taxon>Eukaryota</taxon>
        <taxon>Metazoa</taxon>
        <taxon>Ecdysozoa</taxon>
        <taxon>Arthropoda</taxon>
        <taxon>Hexapoda</taxon>
        <taxon>Insecta</taxon>
        <taxon>Pterygota</taxon>
        <taxon>Neoptera</taxon>
        <taxon>Paraneoptera</taxon>
        <taxon>Thysanoptera</taxon>
        <taxon>Terebrantia</taxon>
        <taxon>Thripoidea</taxon>
        <taxon>Thripidae</taxon>
        <taxon>Thrips</taxon>
    </lineage>
</organism>
<feature type="chain" id="PRO_5028130714" evidence="2">
    <location>
        <begin position="18"/>
        <end position="224"/>
    </location>
</feature>
<dbReference type="Proteomes" id="UP000515158">
    <property type="component" value="Unplaced"/>
</dbReference>
<gene>
    <name evidence="4" type="primary">LOC117646178</name>
</gene>
<reference evidence="4" key="1">
    <citation type="submission" date="2025-08" db="UniProtKB">
        <authorList>
            <consortium name="RefSeq"/>
        </authorList>
    </citation>
    <scope>IDENTIFICATION</scope>
    <source>
        <tissue evidence="4">Total insect</tissue>
    </source>
</reference>
<dbReference type="AlphaFoldDB" id="A0A6P8Z7M4"/>
<keyword evidence="3" id="KW-1185">Reference proteome</keyword>
<evidence type="ECO:0000313" key="3">
    <source>
        <dbReference type="Proteomes" id="UP000515158"/>
    </source>
</evidence>
<feature type="region of interest" description="Disordered" evidence="1">
    <location>
        <begin position="57"/>
        <end position="85"/>
    </location>
</feature>
<dbReference type="InParanoid" id="A0A6P8Z7M4"/>
<name>A0A6P8Z7M4_THRPL</name>
<dbReference type="KEGG" id="tpal:117646178"/>
<accession>A0A6P8Z7M4</accession>